<organism evidence="3 4">
    <name type="scientific">Actinomycetospora endophytica</name>
    <dbReference type="NCBI Taxonomy" id="2291215"/>
    <lineage>
        <taxon>Bacteria</taxon>
        <taxon>Bacillati</taxon>
        <taxon>Actinomycetota</taxon>
        <taxon>Actinomycetes</taxon>
        <taxon>Pseudonocardiales</taxon>
        <taxon>Pseudonocardiaceae</taxon>
        <taxon>Actinomycetospora</taxon>
    </lineage>
</organism>
<feature type="region of interest" description="Disordered" evidence="1">
    <location>
        <begin position="1"/>
        <end position="34"/>
    </location>
</feature>
<dbReference type="Proteomes" id="UP001199469">
    <property type="component" value="Unassembled WGS sequence"/>
</dbReference>
<keyword evidence="2" id="KW-1133">Transmembrane helix</keyword>
<accession>A0ABS8P8Z1</accession>
<dbReference type="RefSeq" id="WP_230735151.1">
    <property type="nucleotide sequence ID" value="NZ_JAJNDB010000003.1"/>
</dbReference>
<feature type="transmembrane region" description="Helical" evidence="2">
    <location>
        <begin position="352"/>
        <end position="375"/>
    </location>
</feature>
<dbReference type="EMBL" id="JAJNDB010000003">
    <property type="protein sequence ID" value="MCD2194757.1"/>
    <property type="molecule type" value="Genomic_DNA"/>
</dbReference>
<comment type="caution">
    <text evidence="3">The sequence shown here is derived from an EMBL/GenBank/DDBJ whole genome shotgun (WGS) entry which is preliminary data.</text>
</comment>
<sequence length="403" mass="41012">MRWPGRGARTTEAPPGVSGTARLGRRGERGTGPAYLRRLGPGDVAVIDQVDLDRSTATALLEAGVVGVVNAAPSISGRYPNLGPEILVEAGVVLVDDCGPGVFSDLSDGATIRLHDGAVHVGDREVLRGFAQDRDTVADLLDEARGGMSAQLEAFSANTSEFLGRERGLLVDGLGVPAIATTMRDRHVVVVAGGSGTLAELRSIAGYLREYKPVLVGVGDGAGALREAGHTPAVVLGTVAELDPGLARRADDVVVPADTDGHIAGLARLQDLGVDPVAFASSANPEDMALLLAHAHGASLVVAVGFDASLGGFLDRGRSGSIPSTFLTRLRLGTTLVDAPAVRALHRTRGSATVLALLLASVLVAAVVAAVALGAGPSLLQLVGSAGGAVEAWVVDVYRSVIG</sequence>
<evidence type="ECO:0000313" key="4">
    <source>
        <dbReference type="Proteomes" id="UP001199469"/>
    </source>
</evidence>
<keyword evidence="2" id="KW-0812">Transmembrane</keyword>
<protein>
    <submittedName>
        <fullName evidence="3">Thiamine pyrophosphokinase</fullName>
    </submittedName>
</protein>
<evidence type="ECO:0000256" key="2">
    <source>
        <dbReference type="SAM" id="Phobius"/>
    </source>
</evidence>
<reference evidence="3 4" key="1">
    <citation type="submission" date="2021-11" db="EMBL/GenBank/DDBJ databases">
        <title>Draft genome sequence of Actinomycetospora sp. SF1 isolated from the rhizosphere soil.</title>
        <authorList>
            <person name="Duangmal K."/>
            <person name="Chantavorakit T."/>
        </authorList>
    </citation>
    <scope>NUCLEOTIDE SEQUENCE [LARGE SCALE GENOMIC DNA]</scope>
    <source>
        <strain evidence="3 4">TBRC 5722</strain>
    </source>
</reference>
<evidence type="ECO:0000313" key="3">
    <source>
        <dbReference type="EMBL" id="MCD2194757.1"/>
    </source>
</evidence>
<dbReference type="NCBIfam" id="NF040608">
    <property type="entry name" value="division_SteA"/>
    <property type="match status" value="1"/>
</dbReference>
<keyword evidence="2" id="KW-0472">Membrane</keyword>
<name>A0ABS8P8Z1_9PSEU</name>
<evidence type="ECO:0000256" key="1">
    <source>
        <dbReference type="SAM" id="MobiDB-lite"/>
    </source>
</evidence>
<proteinExistence type="predicted"/>
<keyword evidence="4" id="KW-1185">Reference proteome</keyword>
<gene>
    <name evidence="3" type="ORF">LQ327_15400</name>
</gene>
<dbReference type="InterPro" id="IPR047795">
    <property type="entry name" value="Put_SteA-like"/>
</dbReference>